<dbReference type="Gramene" id="EFJ18875">
    <property type="protein sequence ID" value="EFJ18875"/>
    <property type="gene ID" value="SELMODRAFT_419705"/>
</dbReference>
<dbReference type="AlphaFoldDB" id="D8S9S9"/>
<sequence>MNTESPMWDRGLLERATRHHKRPTTRKVEPGLAGNVVKRKFTPQHLLRQHSRKCSEELQQVLSKQQTCWKIQEKALKPQVERSTSSEGSNSTDDKRDNNFISELM</sequence>
<evidence type="ECO:0000256" key="1">
    <source>
        <dbReference type="SAM" id="MobiDB-lite"/>
    </source>
</evidence>
<dbReference type="KEGG" id="smo:SELMODRAFT_419705"/>
<dbReference type="Proteomes" id="UP000001514">
    <property type="component" value="Unassembled WGS sequence"/>
</dbReference>
<dbReference type="EMBL" id="GL377608">
    <property type="protein sequence ID" value="EFJ18875.1"/>
    <property type="molecule type" value="Genomic_DNA"/>
</dbReference>
<name>D8S9S9_SELML</name>
<feature type="region of interest" description="Disordered" evidence="1">
    <location>
        <begin position="1"/>
        <end position="27"/>
    </location>
</feature>
<accession>D8S9S9</accession>
<reference evidence="2 3" key="1">
    <citation type="journal article" date="2011" name="Science">
        <title>The Selaginella genome identifies genetic changes associated with the evolution of vascular plants.</title>
        <authorList>
            <person name="Banks J.A."/>
            <person name="Nishiyama T."/>
            <person name="Hasebe M."/>
            <person name="Bowman J.L."/>
            <person name="Gribskov M."/>
            <person name="dePamphilis C."/>
            <person name="Albert V.A."/>
            <person name="Aono N."/>
            <person name="Aoyama T."/>
            <person name="Ambrose B.A."/>
            <person name="Ashton N.W."/>
            <person name="Axtell M.J."/>
            <person name="Barker E."/>
            <person name="Barker M.S."/>
            <person name="Bennetzen J.L."/>
            <person name="Bonawitz N.D."/>
            <person name="Chapple C."/>
            <person name="Cheng C."/>
            <person name="Correa L.G."/>
            <person name="Dacre M."/>
            <person name="DeBarry J."/>
            <person name="Dreyer I."/>
            <person name="Elias M."/>
            <person name="Engstrom E.M."/>
            <person name="Estelle M."/>
            <person name="Feng L."/>
            <person name="Finet C."/>
            <person name="Floyd S.K."/>
            <person name="Frommer W.B."/>
            <person name="Fujita T."/>
            <person name="Gramzow L."/>
            <person name="Gutensohn M."/>
            <person name="Harholt J."/>
            <person name="Hattori M."/>
            <person name="Heyl A."/>
            <person name="Hirai T."/>
            <person name="Hiwatashi Y."/>
            <person name="Ishikawa M."/>
            <person name="Iwata M."/>
            <person name="Karol K.G."/>
            <person name="Koehler B."/>
            <person name="Kolukisaoglu U."/>
            <person name="Kubo M."/>
            <person name="Kurata T."/>
            <person name="Lalonde S."/>
            <person name="Li K."/>
            <person name="Li Y."/>
            <person name="Litt A."/>
            <person name="Lyons E."/>
            <person name="Manning G."/>
            <person name="Maruyama T."/>
            <person name="Michael T.P."/>
            <person name="Mikami K."/>
            <person name="Miyazaki S."/>
            <person name="Morinaga S."/>
            <person name="Murata T."/>
            <person name="Mueller-Roeber B."/>
            <person name="Nelson D.R."/>
            <person name="Obara M."/>
            <person name="Oguri Y."/>
            <person name="Olmstead R.G."/>
            <person name="Onodera N."/>
            <person name="Petersen B.L."/>
            <person name="Pils B."/>
            <person name="Prigge M."/>
            <person name="Rensing S.A."/>
            <person name="Riano-Pachon D.M."/>
            <person name="Roberts A.W."/>
            <person name="Sato Y."/>
            <person name="Scheller H.V."/>
            <person name="Schulz B."/>
            <person name="Schulz C."/>
            <person name="Shakirov E.V."/>
            <person name="Shibagaki N."/>
            <person name="Shinohara N."/>
            <person name="Shippen D.E."/>
            <person name="Soerensen I."/>
            <person name="Sotooka R."/>
            <person name="Sugimoto N."/>
            <person name="Sugita M."/>
            <person name="Sumikawa N."/>
            <person name="Tanurdzic M."/>
            <person name="Theissen G."/>
            <person name="Ulvskov P."/>
            <person name="Wakazuki S."/>
            <person name="Weng J.K."/>
            <person name="Willats W.W."/>
            <person name="Wipf D."/>
            <person name="Wolf P.G."/>
            <person name="Yang L."/>
            <person name="Zimmer A.D."/>
            <person name="Zhu Q."/>
            <person name="Mitros T."/>
            <person name="Hellsten U."/>
            <person name="Loque D."/>
            <person name="Otillar R."/>
            <person name="Salamov A."/>
            <person name="Schmutz J."/>
            <person name="Shapiro H."/>
            <person name="Lindquist E."/>
            <person name="Lucas S."/>
            <person name="Rokhsar D."/>
            <person name="Grigoriev I.V."/>
        </authorList>
    </citation>
    <scope>NUCLEOTIDE SEQUENCE [LARGE SCALE GENOMIC DNA]</scope>
</reference>
<keyword evidence="3" id="KW-1185">Reference proteome</keyword>
<proteinExistence type="predicted"/>
<feature type="region of interest" description="Disordered" evidence="1">
    <location>
        <begin position="76"/>
        <end position="105"/>
    </location>
</feature>
<protein>
    <submittedName>
        <fullName evidence="2">Uncharacterized protein</fullName>
    </submittedName>
</protein>
<dbReference type="HOGENOM" id="CLU_2241294_0_0_1"/>
<organism evidence="3">
    <name type="scientific">Selaginella moellendorffii</name>
    <name type="common">Spikemoss</name>
    <dbReference type="NCBI Taxonomy" id="88036"/>
    <lineage>
        <taxon>Eukaryota</taxon>
        <taxon>Viridiplantae</taxon>
        <taxon>Streptophyta</taxon>
        <taxon>Embryophyta</taxon>
        <taxon>Tracheophyta</taxon>
        <taxon>Lycopodiopsida</taxon>
        <taxon>Selaginellales</taxon>
        <taxon>Selaginellaceae</taxon>
        <taxon>Selaginella</taxon>
    </lineage>
</organism>
<evidence type="ECO:0000313" key="2">
    <source>
        <dbReference type="EMBL" id="EFJ18875.1"/>
    </source>
</evidence>
<dbReference type="InParanoid" id="D8S9S9"/>
<gene>
    <name evidence="2" type="ORF">SELMODRAFT_419705</name>
</gene>
<evidence type="ECO:0000313" key="3">
    <source>
        <dbReference type="Proteomes" id="UP000001514"/>
    </source>
</evidence>
<feature type="compositionally biased region" description="Polar residues" evidence="1">
    <location>
        <begin position="81"/>
        <end position="91"/>
    </location>
</feature>